<proteinExistence type="predicted"/>
<comment type="caution">
    <text evidence="3">The sequence shown here is derived from an EMBL/GenBank/DDBJ whole genome shotgun (WGS) entry which is preliminary data.</text>
</comment>
<dbReference type="Proteomes" id="UP000800235">
    <property type="component" value="Unassembled WGS sequence"/>
</dbReference>
<dbReference type="GO" id="GO:0016491">
    <property type="term" value="F:oxidoreductase activity"/>
    <property type="evidence" value="ECO:0007669"/>
    <property type="project" value="UniProtKB-KW"/>
</dbReference>
<dbReference type="OrthoDB" id="10265971at2759"/>
<evidence type="ECO:0000259" key="2">
    <source>
        <dbReference type="PROSITE" id="PS50063"/>
    </source>
</evidence>
<sequence length="432" mass="49759">MFSLPRENVFSYISRVFPSWTSRPIDIPAVQTHDIEVTADRRSRTLKHLIKANHANFSIIYHDLKYHTHMPHILGSAFLLDATSEHLNEVYEHEGKMLEPWQDAPGEISEADWRDFLGKREYQRAFVDFFEDQLVQHGYDWKALLRTYLFDGDEPLINNMISGLGHPLIHLAYAYELNSHTIAVEALTGTCCYYNFLHKYIDNPIYTQPPPEHLASTSPFILLQKISQDYRFDIFSHSGDANFDAVFEKREDAVMEYWNAWPLIEPTKQFEQSQILAVGLLVATHGSDNKYDFFMVHLLTTSHALRVLLPVLPAGFQLTIVLQWWLLTIAVYIAQLRPEINLDVIEKVDREGKDWKYIDRMAVTGPHSFDTHYVKALRAMKEAASAWGDEDEFFIKAAIKFADGFSGWGGFGLDAEAEVRENSRPKKATVQT</sequence>
<dbReference type="PANTHER" id="PTHR35870">
    <property type="entry name" value="PROTEIN, PUTATIVE (AFU_ORTHOLOGUE AFUA_5G03330)-RELATED"/>
    <property type="match status" value="1"/>
</dbReference>
<evidence type="ECO:0000313" key="4">
    <source>
        <dbReference type="Proteomes" id="UP000800235"/>
    </source>
</evidence>
<dbReference type="PROSITE" id="PS50063">
    <property type="entry name" value="BH4_2"/>
    <property type="match status" value="1"/>
</dbReference>
<evidence type="ECO:0000256" key="1">
    <source>
        <dbReference type="ARBA" id="ARBA00023002"/>
    </source>
</evidence>
<dbReference type="GO" id="GO:0042981">
    <property type="term" value="P:regulation of apoptotic process"/>
    <property type="evidence" value="ECO:0007669"/>
    <property type="project" value="InterPro"/>
</dbReference>
<dbReference type="Pfam" id="PF14027">
    <property type="entry name" value="Questin_oxidase"/>
    <property type="match status" value="1"/>
</dbReference>
<name>A0A9P4P1W3_9PEZI</name>
<dbReference type="InterPro" id="IPR003093">
    <property type="entry name" value="Bcl2_BH4"/>
</dbReference>
<evidence type="ECO:0000313" key="3">
    <source>
        <dbReference type="EMBL" id="KAF2435732.1"/>
    </source>
</evidence>
<keyword evidence="4" id="KW-1185">Reference proteome</keyword>
<organism evidence="3 4">
    <name type="scientific">Tothia fuscella</name>
    <dbReference type="NCBI Taxonomy" id="1048955"/>
    <lineage>
        <taxon>Eukaryota</taxon>
        <taxon>Fungi</taxon>
        <taxon>Dikarya</taxon>
        <taxon>Ascomycota</taxon>
        <taxon>Pezizomycotina</taxon>
        <taxon>Dothideomycetes</taxon>
        <taxon>Pleosporomycetidae</taxon>
        <taxon>Venturiales</taxon>
        <taxon>Cylindrosympodiaceae</taxon>
        <taxon>Tothia</taxon>
    </lineage>
</organism>
<feature type="domain" description="Apoptosis regulator Bcl-2 family BH4" evidence="2">
    <location>
        <begin position="122"/>
        <end position="141"/>
    </location>
</feature>
<dbReference type="AlphaFoldDB" id="A0A9P4P1W3"/>
<gene>
    <name evidence="3" type="ORF">EJ08DRAFT_674954</name>
</gene>
<protein>
    <recommendedName>
        <fullName evidence="2">Apoptosis regulator Bcl-2 family BH4 domain-containing protein</fullName>
    </recommendedName>
</protein>
<dbReference type="PANTHER" id="PTHR35870:SF6">
    <property type="entry name" value="MGS207 PROTEIN"/>
    <property type="match status" value="1"/>
</dbReference>
<dbReference type="InterPro" id="IPR025337">
    <property type="entry name" value="Questin_oxidase-like"/>
</dbReference>
<accession>A0A9P4P1W3</accession>
<keyword evidence="1" id="KW-0560">Oxidoreductase</keyword>
<reference evidence="3" key="1">
    <citation type="journal article" date="2020" name="Stud. Mycol.">
        <title>101 Dothideomycetes genomes: a test case for predicting lifestyles and emergence of pathogens.</title>
        <authorList>
            <person name="Haridas S."/>
            <person name="Albert R."/>
            <person name="Binder M."/>
            <person name="Bloem J."/>
            <person name="Labutti K."/>
            <person name="Salamov A."/>
            <person name="Andreopoulos B."/>
            <person name="Baker S."/>
            <person name="Barry K."/>
            <person name="Bills G."/>
            <person name="Bluhm B."/>
            <person name="Cannon C."/>
            <person name="Castanera R."/>
            <person name="Culley D."/>
            <person name="Daum C."/>
            <person name="Ezra D."/>
            <person name="Gonzalez J."/>
            <person name="Henrissat B."/>
            <person name="Kuo A."/>
            <person name="Liang C."/>
            <person name="Lipzen A."/>
            <person name="Lutzoni F."/>
            <person name="Magnuson J."/>
            <person name="Mondo S."/>
            <person name="Nolan M."/>
            <person name="Ohm R."/>
            <person name="Pangilinan J."/>
            <person name="Park H.-J."/>
            <person name="Ramirez L."/>
            <person name="Alfaro M."/>
            <person name="Sun H."/>
            <person name="Tritt A."/>
            <person name="Yoshinaga Y."/>
            <person name="Zwiers L.-H."/>
            <person name="Turgeon B."/>
            <person name="Goodwin S."/>
            <person name="Spatafora J."/>
            <person name="Crous P."/>
            <person name="Grigoriev I."/>
        </authorList>
    </citation>
    <scope>NUCLEOTIDE SEQUENCE</scope>
    <source>
        <strain evidence="3">CBS 130266</strain>
    </source>
</reference>
<dbReference type="EMBL" id="MU007012">
    <property type="protein sequence ID" value="KAF2435732.1"/>
    <property type="molecule type" value="Genomic_DNA"/>
</dbReference>